<dbReference type="OrthoDB" id="50375at2157"/>
<feature type="domain" description="Tubulin-like CetZ C-terminal" evidence="3">
    <location>
        <begin position="156"/>
        <end position="310"/>
    </location>
</feature>
<dbReference type="Gene3D" id="3.30.1330.20">
    <property type="entry name" value="Tubulin/FtsZ, C-terminal domain"/>
    <property type="match status" value="1"/>
</dbReference>
<dbReference type="Proteomes" id="UP000034723">
    <property type="component" value="Chromosome"/>
</dbReference>
<dbReference type="InterPro" id="IPR037103">
    <property type="entry name" value="Tubulin/FtsZ-like_C"/>
</dbReference>
<organism evidence="4 5">
    <name type="scientific">Geoglobus ahangari</name>
    <dbReference type="NCBI Taxonomy" id="113653"/>
    <lineage>
        <taxon>Archaea</taxon>
        <taxon>Methanobacteriati</taxon>
        <taxon>Methanobacteriota</taxon>
        <taxon>Archaeoglobi</taxon>
        <taxon>Archaeoglobales</taxon>
        <taxon>Archaeoglobaceae</taxon>
        <taxon>Geoglobus</taxon>
    </lineage>
</organism>
<gene>
    <name evidence="4" type="ORF">GAH_00861</name>
</gene>
<dbReference type="RefSeq" id="WP_048094892.1">
    <property type="nucleotide sequence ID" value="NZ_CP011267.1"/>
</dbReference>
<evidence type="ECO:0000256" key="1">
    <source>
        <dbReference type="ARBA" id="ARBA00022741"/>
    </source>
</evidence>
<evidence type="ECO:0000313" key="5">
    <source>
        <dbReference type="Proteomes" id="UP000034723"/>
    </source>
</evidence>
<evidence type="ECO:0000256" key="2">
    <source>
        <dbReference type="ARBA" id="ARBA00023134"/>
    </source>
</evidence>
<proteinExistence type="predicted"/>
<accession>A0A0F7IFD3</accession>
<dbReference type="GeneID" id="24803441"/>
<reference evidence="4 5" key="1">
    <citation type="submission" date="2015-04" db="EMBL/GenBank/DDBJ databases">
        <title>The complete genome sequence of the hyperthermophilic, obligate iron-reducing archaeon Geoglobus ahangari strain 234T.</title>
        <authorList>
            <person name="Manzella M.P."/>
            <person name="Holmes D.E."/>
            <person name="Rocheleau J.M."/>
            <person name="Chung A."/>
            <person name="Reguera G."/>
            <person name="Kashefi K."/>
        </authorList>
    </citation>
    <scope>NUCLEOTIDE SEQUENCE [LARGE SCALE GENOMIC DNA]</scope>
    <source>
        <strain evidence="4 5">234</strain>
    </source>
</reference>
<dbReference type="KEGG" id="gah:GAH_00861"/>
<sequence length="313" mass="35635">MKLLTIGTGRASRIADIFASKGARVNNVNLFKTFAIVQSIDSLKSLRHVEDKRRFYAVYRDGEVDVRSAFNNILSFNELFEASFIICDLQDDFSYYTTLRLAEELYRTTEEPKLCLALAPPLESAENVNLTFMRVKSLLKAYDSLFLFETRDGFEDVLVKAFNVLSLVGEIDVRRRVSGEVVVDTSDFLNSLSREGVTVVAFNREVLPLKILRRLKRKSYSETVAERTERMVRMFDSSLLNTSARGELKSAKKALIVFSGDPDEITMDGIFECIKAVERMNPDILVRYGDYPVPNARELNVVVLFSGIKKFRL</sequence>
<evidence type="ECO:0000259" key="3">
    <source>
        <dbReference type="Pfam" id="PF21011"/>
    </source>
</evidence>
<dbReference type="HOGENOM" id="CLU_896016_0_0_2"/>
<keyword evidence="5" id="KW-1185">Reference proteome</keyword>
<dbReference type="AlphaFoldDB" id="A0A0F7IFD3"/>
<dbReference type="Pfam" id="PF21011">
    <property type="entry name" value="CetZ_C"/>
    <property type="match status" value="1"/>
</dbReference>
<dbReference type="STRING" id="113653.GAH_00861"/>
<keyword evidence="1" id="KW-0547">Nucleotide-binding</keyword>
<name>A0A0F7IFD3_9EURY</name>
<dbReference type="InterPro" id="IPR048737">
    <property type="entry name" value="CetZ_C"/>
</dbReference>
<protein>
    <recommendedName>
        <fullName evidence="3">Tubulin-like CetZ C-terminal domain-containing protein</fullName>
    </recommendedName>
</protein>
<keyword evidence="2" id="KW-0342">GTP-binding</keyword>
<dbReference type="EMBL" id="CP011267">
    <property type="protein sequence ID" value="AKG91809.1"/>
    <property type="molecule type" value="Genomic_DNA"/>
</dbReference>
<evidence type="ECO:0000313" key="4">
    <source>
        <dbReference type="EMBL" id="AKG91809.1"/>
    </source>
</evidence>
<dbReference type="InParanoid" id="A0A0F7IFD3"/>
<dbReference type="GO" id="GO:0005525">
    <property type="term" value="F:GTP binding"/>
    <property type="evidence" value="ECO:0007669"/>
    <property type="project" value="UniProtKB-KW"/>
</dbReference>